<dbReference type="AlphaFoldDB" id="A0A1R1YRJ7"/>
<comment type="similarity">
    <text evidence="2">Belongs to the glycosyl hydrolase 15 family.</text>
</comment>
<evidence type="ECO:0000313" key="10">
    <source>
        <dbReference type="Proteomes" id="UP000187429"/>
    </source>
</evidence>
<dbReference type="InterPro" id="IPR008928">
    <property type="entry name" value="6-hairpin_glycosidase_sf"/>
</dbReference>
<dbReference type="SUPFAM" id="SSF48208">
    <property type="entry name" value="Six-hairpin glycosidases"/>
    <property type="match status" value="1"/>
</dbReference>
<evidence type="ECO:0000256" key="1">
    <source>
        <dbReference type="ARBA" id="ARBA00001863"/>
    </source>
</evidence>
<comment type="caution">
    <text evidence="9">The sequence shown here is derived from an EMBL/GenBank/DDBJ whole genome shotgun (WGS) entry which is preliminary data.</text>
</comment>
<name>A0A1R1YRJ7_9FUNG</name>
<dbReference type="GO" id="GO:0000324">
    <property type="term" value="C:fungal-type vacuole"/>
    <property type="evidence" value="ECO:0007669"/>
    <property type="project" value="TreeGrafter"/>
</dbReference>
<gene>
    <name evidence="9" type="ORF">AYI69_g960</name>
</gene>
<dbReference type="Proteomes" id="UP000187429">
    <property type="component" value="Unassembled WGS sequence"/>
</dbReference>
<dbReference type="EMBL" id="LSSM01000258">
    <property type="protein sequence ID" value="OMJ29529.1"/>
    <property type="molecule type" value="Genomic_DNA"/>
</dbReference>
<evidence type="ECO:0000256" key="6">
    <source>
        <dbReference type="ARBA" id="ARBA00023295"/>
    </source>
</evidence>
<dbReference type="Gene3D" id="1.50.10.10">
    <property type="match status" value="1"/>
</dbReference>
<dbReference type="GO" id="GO:0004339">
    <property type="term" value="F:glucan 1,4-alpha-glucosidase activity"/>
    <property type="evidence" value="ECO:0007669"/>
    <property type="project" value="UniProtKB-EC"/>
</dbReference>
<dbReference type="PANTHER" id="PTHR31616:SF9">
    <property type="entry name" value="GLUCOAMYLASE, INTRACELLULAR SPORULATION-SPECIFIC"/>
    <property type="match status" value="1"/>
</dbReference>
<keyword evidence="4" id="KW-0378">Hydrolase</keyword>
<evidence type="ECO:0000256" key="7">
    <source>
        <dbReference type="ARBA" id="ARBA00023326"/>
    </source>
</evidence>
<evidence type="ECO:0000256" key="2">
    <source>
        <dbReference type="ARBA" id="ARBA00006188"/>
    </source>
</evidence>
<proteinExistence type="inferred from homology"/>
<evidence type="ECO:0000313" key="9">
    <source>
        <dbReference type="EMBL" id="OMJ29529.1"/>
    </source>
</evidence>
<dbReference type="PANTHER" id="PTHR31616">
    <property type="entry name" value="TREHALASE"/>
    <property type="match status" value="1"/>
</dbReference>
<dbReference type="PRINTS" id="PR00736">
    <property type="entry name" value="GLHYDRLASE15"/>
</dbReference>
<keyword evidence="7" id="KW-0624">Polysaccharide degradation</keyword>
<dbReference type="GO" id="GO:0000272">
    <property type="term" value="P:polysaccharide catabolic process"/>
    <property type="evidence" value="ECO:0007669"/>
    <property type="project" value="UniProtKB-KW"/>
</dbReference>
<dbReference type="InterPro" id="IPR000165">
    <property type="entry name" value="Glucoamylase"/>
</dbReference>
<dbReference type="InterPro" id="IPR012341">
    <property type="entry name" value="6hp_glycosidase-like_sf"/>
</dbReference>
<keyword evidence="6" id="KW-0326">Glycosidase</keyword>
<sequence>MVFDESIMATREVIDFLKSSAKILNAKMTPNTVVFKDIIQLLFDSGDEFLRRVKYHTASDGGMKEQWNSETGFNQGAADLTWSYTAFCTMKNSRDAAKRAIKFYAYKYV</sequence>
<comment type="catalytic activity">
    <reaction evidence="1">
        <text>Hydrolysis of terminal (1-&gt;4)-linked alpha-D-glucose residues successively from non-reducing ends of the chains with release of beta-D-glucose.</text>
        <dbReference type="EC" id="3.2.1.3"/>
    </reaction>
</comment>
<accession>A0A1R1YRJ7</accession>
<dbReference type="EC" id="3.2.1.3" evidence="3"/>
<keyword evidence="10" id="KW-1185">Reference proteome</keyword>
<keyword evidence="5" id="KW-0119">Carbohydrate metabolism</keyword>
<evidence type="ECO:0000259" key="8">
    <source>
        <dbReference type="Pfam" id="PF00723"/>
    </source>
</evidence>
<evidence type="ECO:0000256" key="4">
    <source>
        <dbReference type="ARBA" id="ARBA00022801"/>
    </source>
</evidence>
<dbReference type="Pfam" id="PF00723">
    <property type="entry name" value="Glyco_hydro_15"/>
    <property type="match status" value="1"/>
</dbReference>
<organism evidence="9 10">
    <name type="scientific">Smittium culicis</name>
    <dbReference type="NCBI Taxonomy" id="133412"/>
    <lineage>
        <taxon>Eukaryota</taxon>
        <taxon>Fungi</taxon>
        <taxon>Fungi incertae sedis</taxon>
        <taxon>Zoopagomycota</taxon>
        <taxon>Kickxellomycotina</taxon>
        <taxon>Harpellomycetes</taxon>
        <taxon>Harpellales</taxon>
        <taxon>Legeriomycetaceae</taxon>
        <taxon>Smittium</taxon>
    </lineage>
</organism>
<evidence type="ECO:0000256" key="5">
    <source>
        <dbReference type="ARBA" id="ARBA00023277"/>
    </source>
</evidence>
<protein>
    <recommendedName>
        <fullName evidence="3">glucan 1,4-alpha-glucosidase</fullName>
        <ecNumber evidence="3">3.2.1.3</ecNumber>
    </recommendedName>
</protein>
<dbReference type="InterPro" id="IPR011613">
    <property type="entry name" value="GH15-like"/>
</dbReference>
<reference evidence="10" key="1">
    <citation type="submission" date="2017-01" db="EMBL/GenBank/DDBJ databases">
        <authorList>
            <person name="Wang Y."/>
            <person name="White M."/>
            <person name="Kvist S."/>
            <person name="Moncalvo J.-M."/>
        </authorList>
    </citation>
    <scope>NUCLEOTIDE SEQUENCE [LARGE SCALE GENOMIC DNA]</scope>
    <source>
        <strain evidence="10">ID-206-W2</strain>
    </source>
</reference>
<feature type="domain" description="GH15-like" evidence="8">
    <location>
        <begin position="7"/>
        <end position="89"/>
    </location>
</feature>
<evidence type="ECO:0000256" key="3">
    <source>
        <dbReference type="ARBA" id="ARBA00012593"/>
    </source>
</evidence>
<dbReference type="OrthoDB" id="6123450at2759"/>